<reference evidence="3" key="1">
    <citation type="submission" date="2022-10" db="EMBL/GenBank/DDBJ databases">
        <title>Genome assembly of Pristionchus species.</title>
        <authorList>
            <person name="Yoshida K."/>
            <person name="Sommer R.J."/>
        </authorList>
    </citation>
    <scope>NUCLEOTIDE SEQUENCE [LARGE SCALE GENOMIC DNA]</scope>
    <source>
        <strain evidence="3">RS5460</strain>
    </source>
</reference>
<name>A0AAN5I4G4_9BILA</name>
<keyword evidence="3" id="KW-1185">Reference proteome</keyword>
<feature type="transmembrane region" description="Helical" evidence="1">
    <location>
        <begin position="20"/>
        <end position="40"/>
    </location>
</feature>
<keyword evidence="1" id="KW-1133">Transmembrane helix</keyword>
<accession>A0AAN5I4G4</accession>
<dbReference type="AlphaFoldDB" id="A0AAN5I4G4"/>
<evidence type="ECO:0000313" key="3">
    <source>
        <dbReference type="Proteomes" id="UP001328107"/>
    </source>
</evidence>
<dbReference type="Proteomes" id="UP001328107">
    <property type="component" value="Unassembled WGS sequence"/>
</dbReference>
<evidence type="ECO:0000256" key="1">
    <source>
        <dbReference type="SAM" id="Phobius"/>
    </source>
</evidence>
<dbReference type="EMBL" id="BTRK01000005">
    <property type="protein sequence ID" value="GMR51868.1"/>
    <property type="molecule type" value="Genomic_DNA"/>
</dbReference>
<sequence length="72" mass="8500">RPYDELYAYLMHDISKYTMVGGILFTIQIPLHLAFMVVCWRLRAHISQQMAAVNSRETKAMQIREEKIKKTD</sequence>
<comment type="caution">
    <text evidence="2">The sequence shown here is derived from an EMBL/GenBank/DDBJ whole genome shotgun (WGS) entry which is preliminary data.</text>
</comment>
<evidence type="ECO:0000313" key="2">
    <source>
        <dbReference type="EMBL" id="GMR51868.1"/>
    </source>
</evidence>
<feature type="non-terminal residue" evidence="2">
    <location>
        <position position="1"/>
    </location>
</feature>
<gene>
    <name evidence="2" type="ORF">PMAYCL1PPCAC_22063</name>
</gene>
<keyword evidence="1" id="KW-0472">Membrane</keyword>
<proteinExistence type="predicted"/>
<protein>
    <submittedName>
        <fullName evidence="2">Uncharacterized protein</fullName>
    </submittedName>
</protein>
<organism evidence="2 3">
    <name type="scientific">Pristionchus mayeri</name>
    <dbReference type="NCBI Taxonomy" id="1317129"/>
    <lineage>
        <taxon>Eukaryota</taxon>
        <taxon>Metazoa</taxon>
        <taxon>Ecdysozoa</taxon>
        <taxon>Nematoda</taxon>
        <taxon>Chromadorea</taxon>
        <taxon>Rhabditida</taxon>
        <taxon>Rhabditina</taxon>
        <taxon>Diplogasteromorpha</taxon>
        <taxon>Diplogasteroidea</taxon>
        <taxon>Neodiplogasteridae</taxon>
        <taxon>Pristionchus</taxon>
    </lineage>
</organism>
<keyword evidence="1" id="KW-0812">Transmembrane</keyword>